<evidence type="ECO:0000256" key="1">
    <source>
        <dbReference type="ARBA" id="ARBA00022603"/>
    </source>
</evidence>
<dbReference type="Gene3D" id="3.90.120.10">
    <property type="entry name" value="DNA Methylase, subunit A, domain 2"/>
    <property type="match status" value="1"/>
</dbReference>
<evidence type="ECO:0000313" key="6">
    <source>
        <dbReference type="Proteomes" id="UP000323671"/>
    </source>
</evidence>
<gene>
    <name evidence="5" type="ORF">OTERR_12790</name>
</gene>
<protein>
    <submittedName>
        <fullName evidence="5">Uncharacterized protein</fullName>
    </submittedName>
</protein>
<keyword evidence="1" id="KW-0489">Methyltransferase</keyword>
<dbReference type="AlphaFoldDB" id="A0A5C1E810"/>
<dbReference type="SUPFAM" id="SSF53335">
    <property type="entry name" value="S-adenosyl-L-methionine-dependent methyltransferases"/>
    <property type="match status" value="1"/>
</dbReference>
<dbReference type="EMBL" id="CP022579">
    <property type="protein sequence ID" value="QEL64755.1"/>
    <property type="molecule type" value="Genomic_DNA"/>
</dbReference>
<evidence type="ECO:0000256" key="3">
    <source>
        <dbReference type="ARBA" id="ARBA00022747"/>
    </source>
</evidence>
<accession>A0A5C1E810</accession>
<comment type="catalytic activity">
    <reaction evidence="4">
        <text>a 2'-deoxycytidine in DNA + S-adenosyl-L-methionine = a 5-methyl-2'-deoxycytidine in DNA + S-adenosyl-L-homocysteine + H(+)</text>
        <dbReference type="Rhea" id="RHEA:13681"/>
        <dbReference type="Rhea" id="RHEA-COMP:11369"/>
        <dbReference type="Rhea" id="RHEA-COMP:11370"/>
        <dbReference type="ChEBI" id="CHEBI:15378"/>
        <dbReference type="ChEBI" id="CHEBI:57856"/>
        <dbReference type="ChEBI" id="CHEBI:59789"/>
        <dbReference type="ChEBI" id="CHEBI:85452"/>
        <dbReference type="ChEBI" id="CHEBI:85454"/>
        <dbReference type="EC" id="2.1.1.37"/>
    </reaction>
</comment>
<reference evidence="5 6" key="1">
    <citation type="submission" date="2017-07" db="EMBL/GenBank/DDBJ databases">
        <title>Complete genome sequence of Oryzomicrobium terrae TPP412.</title>
        <authorList>
            <person name="Chiu L.-W."/>
            <person name="Lo K.-J."/>
            <person name="Tsai Y.-M."/>
            <person name="Lin S.-S."/>
            <person name="Kuo C.-H."/>
            <person name="Liu C.-T."/>
        </authorList>
    </citation>
    <scope>NUCLEOTIDE SEQUENCE [LARGE SCALE GENOMIC DNA]</scope>
    <source>
        <strain evidence="5 6">TPP412</strain>
    </source>
</reference>
<evidence type="ECO:0000313" key="5">
    <source>
        <dbReference type="EMBL" id="QEL64755.1"/>
    </source>
</evidence>
<name>A0A5C1E810_9RHOO</name>
<dbReference type="REBASE" id="368974">
    <property type="entry name" value="M.Ote412ORF12790P"/>
</dbReference>
<dbReference type="InterPro" id="IPR001525">
    <property type="entry name" value="C5_MeTfrase"/>
</dbReference>
<dbReference type="GO" id="GO:0003886">
    <property type="term" value="F:DNA (cytosine-5-)-methyltransferase activity"/>
    <property type="evidence" value="ECO:0007669"/>
    <property type="project" value="UniProtKB-EC"/>
</dbReference>
<evidence type="ECO:0000256" key="2">
    <source>
        <dbReference type="ARBA" id="ARBA00022679"/>
    </source>
</evidence>
<keyword evidence="2" id="KW-0808">Transferase</keyword>
<dbReference type="KEGG" id="otr:OTERR_12790"/>
<sequence length="220" mass="23426">MDFESETFLLHPAMAVHGTQNPDVRIEQAHTLGRNSGQENAVLAFDTTQVTSAANYSNPKPGDPCHPLAAGAHAPAIAFSCKDHGGDAGLVSPTLRAMGHGASHANAGGQVAVAYTTKLHNTGSNNAGKIFEERTTCLDANSPPPALLTGTQVRRLIPTECERLQGFPDGYTAIPWRNKPADECPDGPRYKALGNSMAVPCMRWIGRRIQQLVNRGGRHG</sequence>
<dbReference type="GO" id="GO:0032259">
    <property type="term" value="P:methylation"/>
    <property type="evidence" value="ECO:0007669"/>
    <property type="project" value="UniProtKB-KW"/>
</dbReference>
<keyword evidence="3" id="KW-0680">Restriction system</keyword>
<dbReference type="GO" id="GO:0009307">
    <property type="term" value="P:DNA restriction-modification system"/>
    <property type="evidence" value="ECO:0007669"/>
    <property type="project" value="UniProtKB-KW"/>
</dbReference>
<dbReference type="Proteomes" id="UP000323671">
    <property type="component" value="Chromosome"/>
</dbReference>
<evidence type="ECO:0000256" key="4">
    <source>
        <dbReference type="ARBA" id="ARBA00047422"/>
    </source>
</evidence>
<dbReference type="Pfam" id="PF00145">
    <property type="entry name" value="DNA_methylase"/>
    <property type="match status" value="1"/>
</dbReference>
<dbReference type="InterPro" id="IPR029063">
    <property type="entry name" value="SAM-dependent_MTases_sf"/>
</dbReference>
<keyword evidence="6" id="KW-1185">Reference proteome</keyword>
<proteinExistence type="predicted"/>
<organism evidence="5 6">
    <name type="scientific">Oryzomicrobium terrae</name>
    <dbReference type="NCBI Taxonomy" id="1735038"/>
    <lineage>
        <taxon>Bacteria</taxon>
        <taxon>Pseudomonadati</taxon>
        <taxon>Pseudomonadota</taxon>
        <taxon>Betaproteobacteria</taxon>
        <taxon>Rhodocyclales</taxon>
        <taxon>Rhodocyclaceae</taxon>
        <taxon>Oryzomicrobium</taxon>
    </lineage>
</organism>